<protein>
    <recommendedName>
        <fullName evidence="3">YkgJ family cysteine cluster protein</fullName>
    </recommendedName>
</protein>
<dbReference type="Proteomes" id="UP000594464">
    <property type="component" value="Chromosome"/>
</dbReference>
<dbReference type="AlphaFoldDB" id="A0A7T0C524"/>
<dbReference type="EMBL" id="CP048620">
    <property type="protein sequence ID" value="QPJ66672.1"/>
    <property type="molecule type" value="Genomic_DNA"/>
</dbReference>
<organism evidence="1 2">
    <name type="scientific">Candidatus Nitrohelix vancouverensis</name>
    <dbReference type="NCBI Taxonomy" id="2705534"/>
    <lineage>
        <taxon>Bacteria</taxon>
        <taxon>Pseudomonadati</taxon>
        <taxon>Nitrospinota/Tectimicrobiota group</taxon>
        <taxon>Nitrospinota</taxon>
        <taxon>Nitrospinia</taxon>
        <taxon>Nitrospinales</taxon>
        <taxon>Nitrospinaceae</taxon>
        <taxon>Candidatus Nitrohelix</taxon>
    </lineage>
</organism>
<proteinExistence type="predicted"/>
<gene>
    <name evidence="1" type="ORF">G3M78_15180</name>
</gene>
<dbReference type="KEGG" id="nva:G3M78_15180"/>
<accession>A0A7T0C524</accession>
<reference evidence="2" key="1">
    <citation type="submission" date="2020-02" db="EMBL/GenBank/DDBJ databases">
        <title>Genomic and physiological characterization of two novel Nitrospinaceae genera.</title>
        <authorList>
            <person name="Mueller A.J."/>
            <person name="Jung M.-Y."/>
            <person name="Strachan C.R."/>
            <person name="Herbold C.W."/>
            <person name="Kirkegaard R.H."/>
            <person name="Daims H."/>
        </authorList>
    </citation>
    <scope>NUCLEOTIDE SEQUENCE [LARGE SCALE GENOMIC DNA]</scope>
</reference>
<evidence type="ECO:0000313" key="2">
    <source>
        <dbReference type="Proteomes" id="UP000594464"/>
    </source>
</evidence>
<sequence>MLVRKGECHQCGECCQSVNMTVVRDVTLRQHGSLDELKRYMQFRGIRVVGEDIENNHLFYTLDVPCSEWSDEAGCRVHGTPEKPLLCLKYPTQPDGIEACGYRFEEESIFPESGR</sequence>
<dbReference type="Pfam" id="PF03692">
    <property type="entry name" value="CxxCxxCC"/>
    <property type="match status" value="1"/>
</dbReference>
<dbReference type="InterPro" id="IPR005358">
    <property type="entry name" value="Puta_zinc/iron-chelating_dom"/>
</dbReference>
<evidence type="ECO:0008006" key="3">
    <source>
        <dbReference type="Google" id="ProtNLM"/>
    </source>
</evidence>
<evidence type="ECO:0000313" key="1">
    <source>
        <dbReference type="EMBL" id="QPJ66672.1"/>
    </source>
</evidence>
<name>A0A7T0C524_9BACT</name>